<name>A0A8E0KK83_9CAUL</name>
<dbReference type="GO" id="GO:0003747">
    <property type="term" value="F:translation release factor activity"/>
    <property type="evidence" value="ECO:0007669"/>
    <property type="project" value="InterPro"/>
</dbReference>
<dbReference type="GO" id="GO:0004045">
    <property type="term" value="F:peptidyl-tRNA hydrolase activity"/>
    <property type="evidence" value="ECO:0007669"/>
    <property type="project" value="TreeGrafter"/>
</dbReference>
<dbReference type="NCBIfam" id="NF006718">
    <property type="entry name" value="PRK09256.1"/>
    <property type="match status" value="1"/>
</dbReference>
<accession>A0A8E0KK83</accession>
<dbReference type="OrthoDB" id="9815709at2"/>
<dbReference type="GO" id="GO:0072344">
    <property type="term" value="P:rescue of stalled ribosome"/>
    <property type="evidence" value="ECO:0007669"/>
    <property type="project" value="TreeGrafter"/>
</dbReference>
<dbReference type="RefSeq" id="WP_021696456.1">
    <property type="nucleotide sequence ID" value="NZ_BATC01000006.1"/>
</dbReference>
<dbReference type="Pfam" id="PF00472">
    <property type="entry name" value="RF-1"/>
    <property type="match status" value="1"/>
</dbReference>
<evidence type="ECO:0000259" key="2">
    <source>
        <dbReference type="PROSITE" id="PS00745"/>
    </source>
</evidence>
<dbReference type="SUPFAM" id="SSF110916">
    <property type="entry name" value="Peptidyl-tRNA hydrolase domain-like"/>
    <property type="match status" value="1"/>
</dbReference>
<evidence type="ECO:0000313" key="4">
    <source>
        <dbReference type="Proteomes" id="UP000016569"/>
    </source>
</evidence>
<feature type="domain" description="Prokaryotic-type class I peptide chain release factors" evidence="2">
    <location>
        <begin position="17"/>
        <end position="33"/>
    </location>
</feature>
<organism evidence="3 4">
    <name type="scientific">Brevundimonas abyssalis TAR-001</name>
    <dbReference type="NCBI Taxonomy" id="1391729"/>
    <lineage>
        <taxon>Bacteria</taxon>
        <taxon>Pseudomonadati</taxon>
        <taxon>Pseudomonadota</taxon>
        <taxon>Alphaproteobacteria</taxon>
        <taxon>Caulobacterales</taxon>
        <taxon>Caulobacteraceae</taxon>
        <taxon>Brevundimonas</taxon>
    </lineage>
</organism>
<dbReference type="PROSITE" id="PS00745">
    <property type="entry name" value="RF_PROK_I"/>
    <property type="match status" value="1"/>
</dbReference>
<dbReference type="InterPro" id="IPR000352">
    <property type="entry name" value="Pep_chain_release_fac_I"/>
</dbReference>
<dbReference type="AlphaFoldDB" id="A0A8E0KK83"/>
<reference evidence="4" key="1">
    <citation type="journal article" date="2013" name="Genome Announc.">
        <title>Draft Genome Sequence of the Dimorphic Prosthecate Bacterium Brevundimonas abyssalis TAR-001T.</title>
        <authorList>
            <person name="Tsubouchi T."/>
            <person name="Nishi S."/>
            <person name="Usui K."/>
            <person name="Shimane Y."/>
            <person name="Takaki Y."/>
            <person name="Maruyama T."/>
            <person name="Hatada Y."/>
        </authorList>
    </citation>
    <scope>NUCLEOTIDE SEQUENCE [LARGE SCALE GENOMIC DNA]</scope>
    <source>
        <strain evidence="4">TAR-001</strain>
    </source>
</reference>
<evidence type="ECO:0000313" key="3">
    <source>
        <dbReference type="EMBL" id="GAD58360.1"/>
    </source>
</evidence>
<dbReference type="GO" id="GO:0043022">
    <property type="term" value="F:ribosome binding"/>
    <property type="evidence" value="ECO:0007669"/>
    <property type="project" value="TreeGrafter"/>
</dbReference>
<feature type="region of interest" description="Disordered" evidence="1">
    <location>
        <begin position="102"/>
        <end position="136"/>
    </location>
</feature>
<dbReference type="EMBL" id="BATC01000006">
    <property type="protein sequence ID" value="GAD58360.1"/>
    <property type="molecule type" value="Genomic_DNA"/>
</dbReference>
<dbReference type="Proteomes" id="UP000016569">
    <property type="component" value="Unassembled WGS sequence"/>
</dbReference>
<dbReference type="Gene3D" id="3.30.160.20">
    <property type="match status" value="1"/>
</dbReference>
<gene>
    <name evidence="3" type="ORF">MBEBAB_0610</name>
</gene>
<dbReference type="PANTHER" id="PTHR47814:SF1">
    <property type="entry name" value="PEPTIDYL-TRNA HYDROLASE ARFB"/>
    <property type="match status" value="1"/>
</dbReference>
<proteinExistence type="predicted"/>
<protein>
    <recommendedName>
        <fullName evidence="2">Prokaryotic-type class I peptide chain release factors domain-containing protein</fullName>
    </recommendedName>
</protein>
<comment type="caution">
    <text evidence="3">The sequence shown here is derived from an EMBL/GenBank/DDBJ whole genome shotgun (WGS) entry which is preliminary data.</text>
</comment>
<keyword evidence="4" id="KW-1185">Reference proteome</keyword>
<dbReference type="PANTHER" id="PTHR47814">
    <property type="entry name" value="PEPTIDYL-TRNA HYDROLASE ARFB"/>
    <property type="match status" value="1"/>
</dbReference>
<evidence type="ECO:0000256" key="1">
    <source>
        <dbReference type="SAM" id="MobiDB-lite"/>
    </source>
</evidence>
<sequence length="136" mass="15246">MTEPLVPEDELEFRYFRAGGPGGQNVNKVSTAVHMRFDAARSPSLDEAVRTRLMKAAGSRLTNEGVIQITATRFRTQERNRDDAVERLNALIEKARIAPVKRIRTKPTKGSKERRLQAKAGRSKIKAGRGRPDFSD</sequence>